<feature type="signal peptide" evidence="1">
    <location>
        <begin position="1"/>
        <end position="21"/>
    </location>
</feature>
<dbReference type="Proteomes" id="UP001166947">
    <property type="component" value="Unassembled WGS sequence"/>
</dbReference>
<accession>A0ABT2FFW0</accession>
<protein>
    <recommendedName>
        <fullName evidence="4">Lipoprotein</fullName>
    </recommendedName>
</protein>
<dbReference type="PROSITE" id="PS51257">
    <property type="entry name" value="PROKAR_LIPOPROTEIN"/>
    <property type="match status" value="1"/>
</dbReference>
<reference evidence="2" key="1">
    <citation type="submission" date="2022-08" db="EMBL/GenBank/DDBJ databases">
        <authorList>
            <person name="Volokhov D.V."/>
            <person name="Furtak V.A."/>
            <person name="Zagorodnyaya T.A."/>
        </authorList>
    </citation>
    <scope>NUCLEOTIDE SEQUENCE</scope>
    <source>
        <strain evidence="2">CSL10203-ORH2</strain>
    </source>
</reference>
<dbReference type="RefSeq" id="WP_259292117.1">
    <property type="nucleotide sequence ID" value="NZ_JANUXW010000008.1"/>
</dbReference>
<keyword evidence="1" id="KW-0732">Signal</keyword>
<evidence type="ECO:0000313" key="2">
    <source>
        <dbReference type="EMBL" id="MCS4534333.1"/>
    </source>
</evidence>
<name>A0ABT2FFW0_9NEIS</name>
<reference evidence="2" key="2">
    <citation type="journal article" date="2023" name="Curr. Microbiol.">
        <title>Neisseria montereyensis sp. nov., Isolated from Oropharynx of California Sea Lion (Zalophus californianus): Genomic, Phylogenetic, and Phenotypic Study.</title>
        <authorList>
            <person name="Volokhov D.V."/>
            <person name="Zagorodnyaya T.A."/>
            <person name="Furtak V.A."/>
            <person name="Nattanmai G."/>
            <person name="Randall L."/>
            <person name="Jose S."/>
            <person name="Gao Y."/>
            <person name="Gulland F.M."/>
            <person name="Eisenberg T."/>
            <person name="Delmonte P."/>
            <person name="Blom J."/>
            <person name="Mitchell K.K."/>
        </authorList>
    </citation>
    <scope>NUCLEOTIDE SEQUENCE</scope>
    <source>
        <strain evidence="2">CSL10203-ORH2</strain>
    </source>
</reference>
<keyword evidence="3" id="KW-1185">Reference proteome</keyword>
<sequence>MKYLFLSLSVLLSLSACSVMDEYYGNGPSAETCYGLGNPACVREGHRDSVEMRPEMTVDELNKSRSGQ</sequence>
<proteinExistence type="predicted"/>
<organism evidence="2 3">
    <name type="scientific">Neisseria montereyensis</name>
    <dbReference type="NCBI Taxonomy" id="2973938"/>
    <lineage>
        <taxon>Bacteria</taxon>
        <taxon>Pseudomonadati</taxon>
        <taxon>Pseudomonadota</taxon>
        <taxon>Betaproteobacteria</taxon>
        <taxon>Neisseriales</taxon>
        <taxon>Neisseriaceae</taxon>
        <taxon>Neisseria</taxon>
    </lineage>
</organism>
<evidence type="ECO:0000256" key="1">
    <source>
        <dbReference type="SAM" id="SignalP"/>
    </source>
</evidence>
<feature type="chain" id="PRO_5045327104" description="Lipoprotein" evidence="1">
    <location>
        <begin position="22"/>
        <end position="68"/>
    </location>
</feature>
<dbReference type="EMBL" id="JANUXW010000008">
    <property type="protein sequence ID" value="MCS4534333.1"/>
    <property type="molecule type" value="Genomic_DNA"/>
</dbReference>
<evidence type="ECO:0008006" key="4">
    <source>
        <dbReference type="Google" id="ProtNLM"/>
    </source>
</evidence>
<comment type="caution">
    <text evidence="2">The sequence shown here is derived from an EMBL/GenBank/DDBJ whole genome shotgun (WGS) entry which is preliminary data.</text>
</comment>
<gene>
    <name evidence="2" type="ORF">NXS09_08480</name>
</gene>
<evidence type="ECO:0000313" key="3">
    <source>
        <dbReference type="Proteomes" id="UP001166947"/>
    </source>
</evidence>